<evidence type="ECO:0000313" key="2">
    <source>
        <dbReference type="EMBL" id="GAA2730769.1"/>
    </source>
</evidence>
<reference evidence="2 3" key="1">
    <citation type="journal article" date="2019" name="Int. J. Syst. Evol. Microbiol.">
        <title>The Global Catalogue of Microorganisms (GCM) 10K type strain sequencing project: providing services to taxonomists for standard genome sequencing and annotation.</title>
        <authorList>
            <consortium name="The Broad Institute Genomics Platform"/>
            <consortium name="The Broad Institute Genome Sequencing Center for Infectious Disease"/>
            <person name="Wu L."/>
            <person name="Ma J."/>
        </authorList>
    </citation>
    <scope>NUCLEOTIDE SEQUENCE [LARGE SCALE GENOMIC DNA]</scope>
    <source>
        <strain evidence="2 3">JCM 8201</strain>
    </source>
</reference>
<keyword evidence="3" id="KW-1185">Reference proteome</keyword>
<evidence type="ECO:0008006" key="4">
    <source>
        <dbReference type="Google" id="ProtNLM"/>
    </source>
</evidence>
<evidence type="ECO:0000256" key="1">
    <source>
        <dbReference type="SAM" id="MobiDB-lite"/>
    </source>
</evidence>
<dbReference type="InterPro" id="IPR011051">
    <property type="entry name" value="RmlC_Cupin_sf"/>
</dbReference>
<accession>A0ABN3UEA3</accession>
<evidence type="ECO:0000313" key="3">
    <source>
        <dbReference type="Proteomes" id="UP001501842"/>
    </source>
</evidence>
<dbReference type="SUPFAM" id="SSF51182">
    <property type="entry name" value="RmlC-like cupins"/>
    <property type="match status" value="2"/>
</dbReference>
<sequence>MRPHVELIQENDYVWHGAELIGGEGRASERRLSVDEEDGSCSLRVDFHTRWGRGPGVHHANTEFYVLEGSMTYAGKEYGKGAYLYVPKGVPAEALVFSEGSKVLHYREYGDAGFDAGASRWEDSREEIIVMDTEAMNWDAVPNAGPMPGLFIKYLHVDPATGFYTRLVHAQEGWTDHRLAHHPCYEEAYTTQGHMEYNFGTLDLGTYFFRPARVKHGHFTTQEGGATWLLRSDGELMNWYTQNEWLRWGGEAVNYGPNGSRMRWSTSSHDLGPDGRSERDHEELAASVAYQHAQGEMDAPFVPHGTGIDKSVIALAKALDAAALQGGHGGHGHSHDHDHDHGHDHSHEPETPALDWGADPASLEHADERTDELSHNWGAGRQWKQGDPIPAPILSTLPVRSRSAGRWSGEGM</sequence>
<feature type="region of interest" description="Disordered" evidence="1">
    <location>
        <begin position="324"/>
        <end position="358"/>
    </location>
</feature>
<gene>
    <name evidence="2" type="ORF">GCM10010439_44550</name>
</gene>
<proteinExistence type="predicted"/>
<dbReference type="Gene3D" id="2.60.120.10">
    <property type="entry name" value="Jelly Rolls"/>
    <property type="match status" value="1"/>
</dbReference>
<organism evidence="2 3">
    <name type="scientific">Actinocorallia aurantiaca</name>
    <dbReference type="NCBI Taxonomy" id="46204"/>
    <lineage>
        <taxon>Bacteria</taxon>
        <taxon>Bacillati</taxon>
        <taxon>Actinomycetota</taxon>
        <taxon>Actinomycetes</taxon>
        <taxon>Streptosporangiales</taxon>
        <taxon>Thermomonosporaceae</taxon>
        <taxon>Actinocorallia</taxon>
    </lineage>
</organism>
<protein>
    <recommendedName>
        <fullName evidence="4">DUF4437 domain-containing protein</fullName>
    </recommendedName>
</protein>
<feature type="compositionally biased region" description="Basic and acidic residues" evidence="1">
    <location>
        <begin position="333"/>
        <end position="350"/>
    </location>
</feature>
<name>A0ABN3UEA3_9ACTN</name>
<dbReference type="Pfam" id="PF14499">
    <property type="entry name" value="DUF4437"/>
    <property type="match status" value="1"/>
</dbReference>
<dbReference type="EMBL" id="BAAATZ010000019">
    <property type="protein sequence ID" value="GAA2730769.1"/>
    <property type="molecule type" value="Genomic_DNA"/>
</dbReference>
<comment type="caution">
    <text evidence="2">The sequence shown here is derived from an EMBL/GenBank/DDBJ whole genome shotgun (WGS) entry which is preliminary data.</text>
</comment>
<dbReference type="InterPro" id="IPR014710">
    <property type="entry name" value="RmlC-like_jellyroll"/>
</dbReference>
<dbReference type="InterPro" id="IPR028013">
    <property type="entry name" value="DUF4437"/>
</dbReference>
<dbReference type="RefSeq" id="WP_344452552.1">
    <property type="nucleotide sequence ID" value="NZ_BAAATZ010000019.1"/>
</dbReference>
<dbReference type="Proteomes" id="UP001501842">
    <property type="component" value="Unassembled WGS sequence"/>
</dbReference>